<evidence type="ECO:0000313" key="3">
    <source>
        <dbReference type="Proteomes" id="UP000282321"/>
    </source>
</evidence>
<dbReference type="Proteomes" id="UP000282321">
    <property type="component" value="Unassembled WGS sequence"/>
</dbReference>
<comment type="caution">
    <text evidence="2">The sequence shown here is derived from an EMBL/GenBank/DDBJ whole genome shotgun (WGS) entry which is preliminary data.</text>
</comment>
<reference evidence="2 3" key="1">
    <citation type="submission" date="2018-06" db="EMBL/GenBank/DDBJ databases">
        <title>Extensive metabolic versatility and redundancy in microbially diverse, dynamic hydrothermal sediments.</title>
        <authorList>
            <person name="Dombrowski N."/>
            <person name="Teske A."/>
            <person name="Baker B.J."/>
        </authorList>
    </citation>
    <scope>NUCLEOTIDE SEQUENCE [LARGE SCALE GENOMIC DNA]</scope>
    <source>
        <strain evidence="2">B35_G9</strain>
    </source>
</reference>
<evidence type="ECO:0000256" key="1">
    <source>
        <dbReference type="SAM" id="SignalP"/>
    </source>
</evidence>
<sequence length="571" mass="63547">MKKTLIAILMLTLVSTSVFAALNDGQSYMLNNYLPYFDNIAPNSFSSISTYGLFTDDLDYMINPGKITFIDGNRLYTNLSNLINGNEAQFTGIGLGDYAIGTKFDVKSISPVFLYSTNRNENINEVNNTSKTYYDNDNNGYYDQTNFYQNNTYSNISNQNKTAYLGFGKQMDNINIGLLYEYVKNNGFSMPTIDPLYANFGNYTNTERDSNLVSGDLIYTEDQFATDTIWNNDSHHRLLFGGFDKLSDKLKVGLIAKVGYSTLKPVTNASYSDNIDQSPWNQGFTDISVETDSLYKNMKISGLGYSFTFITYYMINKNIKSQIDLGYSAFGGTIADSSTGYRYFNSYTEHTMANGTYYDGQDTTETGMISGSKNQKAIHINSKAIIKMNDNFNFGIGIGFNNKTVSNIEHNNYNYTAVDTFDDGDGIQTGMDYVSTATYSALSSNETVASNYMLSLPVAIVFNLNKMFKARIGANYTYKVQNSTNTVAIDSITPINVHTVYGDGTVANSIIPSPNNINDGTVTNTVSRTSTTTYNYSLAYSPNKNLTLEIMGFAPNLINLTLWKLQAVINF</sequence>
<protein>
    <recommendedName>
        <fullName evidence="4">DUF5723 domain-containing protein</fullName>
    </recommendedName>
</protein>
<dbReference type="EMBL" id="QNBC01000048">
    <property type="protein sequence ID" value="RKX66306.1"/>
    <property type="molecule type" value="Genomic_DNA"/>
</dbReference>
<evidence type="ECO:0008006" key="4">
    <source>
        <dbReference type="Google" id="ProtNLM"/>
    </source>
</evidence>
<name>A0A660S8I5_UNCT6</name>
<accession>A0A660S8I5</accession>
<evidence type="ECO:0000313" key="2">
    <source>
        <dbReference type="EMBL" id="RKX66306.1"/>
    </source>
</evidence>
<gene>
    <name evidence="2" type="ORF">DRP44_04415</name>
</gene>
<dbReference type="AlphaFoldDB" id="A0A660S8I5"/>
<organism evidence="2 3">
    <name type="scientific">candidate division TA06 bacterium</name>
    <dbReference type="NCBI Taxonomy" id="2250710"/>
    <lineage>
        <taxon>Bacteria</taxon>
        <taxon>Bacteria division TA06</taxon>
    </lineage>
</organism>
<feature type="chain" id="PRO_5024881186" description="DUF5723 domain-containing protein" evidence="1">
    <location>
        <begin position="21"/>
        <end position="571"/>
    </location>
</feature>
<proteinExistence type="predicted"/>
<keyword evidence="1" id="KW-0732">Signal</keyword>
<feature type="signal peptide" evidence="1">
    <location>
        <begin position="1"/>
        <end position="20"/>
    </location>
</feature>